<evidence type="ECO:0000313" key="3">
    <source>
        <dbReference type="Proteomes" id="UP000184516"/>
    </source>
</evidence>
<dbReference type="GO" id="GO:0006797">
    <property type="term" value="P:polyphosphate metabolic process"/>
    <property type="evidence" value="ECO:0007669"/>
    <property type="project" value="InterPro"/>
</dbReference>
<keyword evidence="3" id="KW-1185">Reference proteome</keyword>
<sequence>MSKSNHKNSNAFEKNARELSTLSKKELVKKAKNFSKQYCVGDGKNFKLKDYETKASFNLGEEGKPLVRETLQIGVDALAAMQDVLYAQDKWSLLIIFQAMDAAGKDGAIKHVMSGVNPQGCQVSSFKAPSSEDLDHDFLWRCQKHLPERGRIGIFNRSYYEEVLVVRVHEQILKNQKLPEKLITKDIWEDRFQDIRNFEKYLNRNGTIVIKFFLNVSKDEQKERFIERVDDPDKNWKFSATDAKERGYWKDYMHAYEELIKNTSTEKSPWYVIPADNKSYARIAIASAIINALDEMDLEYPTVSDEKIVELQAVKKALLEEK</sequence>
<dbReference type="AlphaFoldDB" id="A0A1M5ESW3"/>
<proteinExistence type="predicted"/>
<dbReference type="InterPro" id="IPR022300">
    <property type="entry name" value="PPK2-rel_1"/>
</dbReference>
<name>A0A1M5ESW3_9FLAO</name>
<dbReference type="STRING" id="468056.SAMN05443549_101469"/>
<evidence type="ECO:0000259" key="1">
    <source>
        <dbReference type="Pfam" id="PF03976"/>
    </source>
</evidence>
<accession>A0A1M5ESW3</accession>
<keyword evidence="2" id="KW-0808">Transferase</keyword>
<dbReference type="EMBL" id="FQWB01000001">
    <property type="protein sequence ID" value="SHF82319.1"/>
    <property type="molecule type" value="Genomic_DNA"/>
</dbReference>
<dbReference type="Proteomes" id="UP000184516">
    <property type="component" value="Unassembled WGS sequence"/>
</dbReference>
<dbReference type="NCBIfam" id="TIGR03709">
    <property type="entry name" value="PPK2_rel_1"/>
    <property type="match status" value="1"/>
</dbReference>
<dbReference type="GO" id="GO:0016776">
    <property type="term" value="F:phosphotransferase activity, phosphate group as acceptor"/>
    <property type="evidence" value="ECO:0007669"/>
    <property type="project" value="InterPro"/>
</dbReference>
<protein>
    <submittedName>
        <fullName evidence="2">Polyphosphate:nucleotide phosphotransferase, PPK2 family</fullName>
    </submittedName>
</protein>
<evidence type="ECO:0000313" key="2">
    <source>
        <dbReference type="EMBL" id="SHF82319.1"/>
    </source>
</evidence>
<dbReference type="PANTHER" id="PTHR34383:SF3">
    <property type="entry name" value="POLYPHOSPHATE:AMP PHOSPHOTRANSFERASE"/>
    <property type="match status" value="1"/>
</dbReference>
<dbReference type="InterPro" id="IPR022488">
    <property type="entry name" value="PPK2-related"/>
</dbReference>
<organism evidence="2 3">
    <name type="scientific">Flavobacterium fluvii</name>
    <dbReference type="NCBI Taxonomy" id="468056"/>
    <lineage>
        <taxon>Bacteria</taxon>
        <taxon>Pseudomonadati</taxon>
        <taxon>Bacteroidota</taxon>
        <taxon>Flavobacteriia</taxon>
        <taxon>Flavobacteriales</taxon>
        <taxon>Flavobacteriaceae</taxon>
        <taxon>Flavobacterium</taxon>
    </lineage>
</organism>
<dbReference type="OrthoDB" id="9775224at2"/>
<dbReference type="InterPro" id="IPR027417">
    <property type="entry name" value="P-loop_NTPase"/>
</dbReference>
<dbReference type="RefSeq" id="WP_073367606.1">
    <property type="nucleotide sequence ID" value="NZ_FQWB01000001.1"/>
</dbReference>
<feature type="domain" description="Polyphosphate kinase-2-related" evidence="1">
    <location>
        <begin position="77"/>
        <end position="298"/>
    </location>
</feature>
<reference evidence="3" key="1">
    <citation type="submission" date="2016-11" db="EMBL/GenBank/DDBJ databases">
        <authorList>
            <person name="Varghese N."/>
            <person name="Submissions S."/>
        </authorList>
    </citation>
    <scope>NUCLEOTIDE SEQUENCE [LARGE SCALE GENOMIC DNA]</scope>
    <source>
        <strain evidence="3">DSM 19978</strain>
    </source>
</reference>
<dbReference type="PANTHER" id="PTHR34383">
    <property type="entry name" value="POLYPHOSPHATE:AMP PHOSPHOTRANSFERASE-RELATED"/>
    <property type="match status" value="1"/>
</dbReference>
<dbReference type="SUPFAM" id="SSF52540">
    <property type="entry name" value="P-loop containing nucleoside triphosphate hydrolases"/>
    <property type="match status" value="1"/>
</dbReference>
<dbReference type="Gene3D" id="3.40.50.300">
    <property type="entry name" value="P-loop containing nucleotide triphosphate hydrolases"/>
    <property type="match status" value="1"/>
</dbReference>
<gene>
    <name evidence="2" type="ORF">SAMN05443549_101469</name>
</gene>
<dbReference type="Pfam" id="PF03976">
    <property type="entry name" value="PPK2"/>
    <property type="match status" value="1"/>
</dbReference>